<evidence type="ECO:0000313" key="1">
    <source>
        <dbReference type="EMBL" id="JAH55658.1"/>
    </source>
</evidence>
<sequence>MTKRKSDSTGGMSFRKLHGLSPSLSWHHAKSVFVRDLPLSNLSSPKAFK</sequence>
<organism evidence="1">
    <name type="scientific">Anguilla anguilla</name>
    <name type="common">European freshwater eel</name>
    <name type="synonym">Muraena anguilla</name>
    <dbReference type="NCBI Taxonomy" id="7936"/>
    <lineage>
        <taxon>Eukaryota</taxon>
        <taxon>Metazoa</taxon>
        <taxon>Chordata</taxon>
        <taxon>Craniata</taxon>
        <taxon>Vertebrata</taxon>
        <taxon>Euteleostomi</taxon>
        <taxon>Actinopterygii</taxon>
        <taxon>Neopterygii</taxon>
        <taxon>Teleostei</taxon>
        <taxon>Anguilliformes</taxon>
        <taxon>Anguillidae</taxon>
        <taxon>Anguilla</taxon>
    </lineage>
</organism>
<protein>
    <submittedName>
        <fullName evidence="1">Uncharacterized protein</fullName>
    </submittedName>
</protein>
<name>A0A0E9TSE1_ANGAN</name>
<dbReference type="AlphaFoldDB" id="A0A0E9TSE1"/>
<dbReference type="EMBL" id="GBXM01052919">
    <property type="protein sequence ID" value="JAH55658.1"/>
    <property type="molecule type" value="Transcribed_RNA"/>
</dbReference>
<reference evidence="1" key="2">
    <citation type="journal article" date="2015" name="Fish Shellfish Immunol.">
        <title>Early steps in the European eel (Anguilla anguilla)-Vibrio vulnificus interaction in the gills: Role of the RtxA13 toxin.</title>
        <authorList>
            <person name="Callol A."/>
            <person name="Pajuelo D."/>
            <person name="Ebbesson L."/>
            <person name="Teles M."/>
            <person name="MacKenzie S."/>
            <person name="Amaro C."/>
        </authorList>
    </citation>
    <scope>NUCLEOTIDE SEQUENCE</scope>
</reference>
<proteinExistence type="predicted"/>
<accession>A0A0E9TSE1</accession>
<reference evidence="1" key="1">
    <citation type="submission" date="2014-11" db="EMBL/GenBank/DDBJ databases">
        <authorList>
            <person name="Amaro Gonzalez C."/>
        </authorList>
    </citation>
    <scope>NUCLEOTIDE SEQUENCE</scope>
</reference>